<comment type="caution">
    <text evidence="1">The sequence shown here is derived from an EMBL/GenBank/DDBJ whole genome shotgun (WGS) entry which is preliminary data.</text>
</comment>
<dbReference type="Proteomes" id="UP000020492">
    <property type="component" value="Unassembled WGS sequence"/>
</dbReference>
<protein>
    <submittedName>
        <fullName evidence="1">Uncharacterized protein</fullName>
    </submittedName>
</protein>
<sequence length="50" mass="5536">MMTLWRGPQGTWQGRLKSLRDGEERLVADLRELLAVLGTASAGKDDHAQT</sequence>
<dbReference type="STRING" id="1476583.DEIPH_ctg046orf0020"/>
<dbReference type="EMBL" id="JHAC01000044">
    <property type="protein sequence ID" value="EYB67228.1"/>
    <property type="molecule type" value="Genomic_DNA"/>
</dbReference>
<proteinExistence type="predicted"/>
<accession>A0A016QMD4</accession>
<dbReference type="AlphaFoldDB" id="A0A016QMD4"/>
<keyword evidence="2" id="KW-1185">Reference proteome</keyword>
<evidence type="ECO:0000313" key="2">
    <source>
        <dbReference type="Proteomes" id="UP000020492"/>
    </source>
</evidence>
<gene>
    <name evidence="1" type="ORF">DEIPH_ctg046orf0020</name>
</gene>
<dbReference type="PATRIC" id="fig|1476583.3.peg.2702"/>
<name>A0A016QMD4_9DEIO</name>
<organism evidence="1 2">
    <name type="scientific">Deinococcus phoenicis</name>
    <dbReference type="NCBI Taxonomy" id="1476583"/>
    <lineage>
        <taxon>Bacteria</taxon>
        <taxon>Thermotogati</taxon>
        <taxon>Deinococcota</taxon>
        <taxon>Deinococci</taxon>
        <taxon>Deinococcales</taxon>
        <taxon>Deinococcaceae</taxon>
        <taxon>Deinococcus</taxon>
    </lineage>
</organism>
<evidence type="ECO:0000313" key="1">
    <source>
        <dbReference type="EMBL" id="EYB67228.1"/>
    </source>
</evidence>
<reference evidence="1 2" key="1">
    <citation type="submission" date="2014-03" db="EMBL/GenBank/DDBJ databases">
        <title>Draft genome sequence of Deinococcus phoenicis 1P10ME.</title>
        <authorList>
            <person name="Stepanov V.G."/>
            <person name="Vaishampayan P."/>
            <person name="Venkateswaran K."/>
            <person name="Fox G.E."/>
        </authorList>
    </citation>
    <scope>NUCLEOTIDE SEQUENCE [LARGE SCALE GENOMIC DNA]</scope>
    <source>
        <strain evidence="1 2">1P10ME</strain>
    </source>
</reference>